<sequence>MAHNARRKDQEEYYPLCRAIQMGDWKKAQEFLDHDEDALTDKLNDEGNTALHLAIGNPQNIRILENLLERINPDSLPALLNFSDQNALHYAAILDNTVAAKKLVDRNPHLLFVVYFMNPCLPVERAVMNSHKTTFLYLLQMCKHHIGLSQKDGYHNPFEGERGSSLLCGTISAGFFDVACDLLKDYPQLASTKFPNTLAPLWCIARKWDAYPSAKRYNFYQQFVYSYVPVENYGVEDIQKIHDIENQETYKANRIMKSYVYPVLILSSSYQLSTVPHVKQLHEDKVKHNRALTILTFICEEVGKLRSNHAKHCYDAYISAVETNTPEVIRQITRIFPHYIRVKDKKGFSLAQRSIMNRCEHVYNFLVHEVTQDKYFHMISRDNEGNNLAHLAGRLAPSDKLNKVTGAALQMQRELQWFQEVCNFMRPSERDAKNSKQETPIMVFRKEHEDLRKEGEEWMKKTADSYTITAALIITIVFAAAITVPGGNNGDTGKPVFESKPSFIIFVVSDAISLFTSTTSLLFFLSILTARYAEEDFLYKLPKRLILGLVMLFLSVTTMLIAFSASLYVMFGLENPWILIPIAAITCLPIASFVTLQLPLLVDLISSTYGRGIFGKRGEHDMDERVAQHEFNVSCNEGDDDDEVYPESNAETDLSLAFLDIEDKQTSFR</sequence>
<dbReference type="PANTHER" id="PTHR24177">
    <property type="entry name" value="CASKIN"/>
    <property type="match status" value="1"/>
</dbReference>
<evidence type="ECO:0000259" key="2">
    <source>
        <dbReference type="Pfam" id="PF13962"/>
    </source>
</evidence>
<dbReference type="EMBL" id="SZYD01000016">
    <property type="protein sequence ID" value="KAD3337858.1"/>
    <property type="molecule type" value="Genomic_DNA"/>
</dbReference>
<keyword evidence="1" id="KW-0812">Transmembrane</keyword>
<reference evidence="3 4" key="1">
    <citation type="submission" date="2019-05" db="EMBL/GenBank/DDBJ databases">
        <title>Mikania micrantha, genome provides insights into the molecular mechanism of rapid growth.</title>
        <authorList>
            <person name="Liu B."/>
        </authorList>
    </citation>
    <scope>NUCLEOTIDE SEQUENCE [LARGE SCALE GENOMIC DNA]</scope>
    <source>
        <strain evidence="3">NLD-2019</strain>
        <tissue evidence="3">Leaf</tissue>
    </source>
</reference>
<comment type="caution">
    <text evidence="3">The sequence shown here is derived from an EMBL/GenBank/DDBJ whole genome shotgun (WGS) entry which is preliminary data.</text>
</comment>
<proteinExistence type="predicted"/>
<dbReference type="Pfam" id="PF00023">
    <property type="entry name" value="Ank"/>
    <property type="match status" value="1"/>
</dbReference>
<gene>
    <name evidence="3" type="ORF">E3N88_33379</name>
</gene>
<organism evidence="3 4">
    <name type="scientific">Mikania micrantha</name>
    <name type="common">bitter vine</name>
    <dbReference type="NCBI Taxonomy" id="192012"/>
    <lineage>
        <taxon>Eukaryota</taxon>
        <taxon>Viridiplantae</taxon>
        <taxon>Streptophyta</taxon>
        <taxon>Embryophyta</taxon>
        <taxon>Tracheophyta</taxon>
        <taxon>Spermatophyta</taxon>
        <taxon>Magnoliopsida</taxon>
        <taxon>eudicotyledons</taxon>
        <taxon>Gunneridae</taxon>
        <taxon>Pentapetalae</taxon>
        <taxon>asterids</taxon>
        <taxon>campanulids</taxon>
        <taxon>Asterales</taxon>
        <taxon>Asteraceae</taxon>
        <taxon>Asteroideae</taxon>
        <taxon>Heliantheae alliance</taxon>
        <taxon>Eupatorieae</taxon>
        <taxon>Mikania</taxon>
    </lineage>
</organism>
<dbReference type="GO" id="GO:0016020">
    <property type="term" value="C:membrane"/>
    <property type="evidence" value="ECO:0007669"/>
    <property type="project" value="TreeGrafter"/>
</dbReference>
<dbReference type="OrthoDB" id="1925304at2759"/>
<dbReference type="AlphaFoldDB" id="A0A5N6MDR8"/>
<accession>A0A5N6MDR8</accession>
<dbReference type="Proteomes" id="UP000326396">
    <property type="component" value="Linkage Group LG6"/>
</dbReference>
<feature type="transmembrane region" description="Helical" evidence="1">
    <location>
        <begin position="504"/>
        <end position="533"/>
    </location>
</feature>
<dbReference type="Pfam" id="PF13962">
    <property type="entry name" value="PGG"/>
    <property type="match status" value="1"/>
</dbReference>
<evidence type="ECO:0000256" key="1">
    <source>
        <dbReference type="SAM" id="Phobius"/>
    </source>
</evidence>
<feature type="transmembrane region" description="Helical" evidence="1">
    <location>
        <begin position="545"/>
        <end position="571"/>
    </location>
</feature>
<name>A0A5N6MDR8_9ASTR</name>
<feature type="transmembrane region" description="Helical" evidence="1">
    <location>
        <begin position="466"/>
        <end position="484"/>
    </location>
</feature>
<feature type="transmembrane region" description="Helical" evidence="1">
    <location>
        <begin position="577"/>
        <end position="602"/>
    </location>
</feature>
<dbReference type="Gene3D" id="1.25.40.20">
    <property type="entry name" value="Ankyrin repeat-containing domain"/>
    <property type="match status" value="1"/>
</dbReference>
<feature type="domain" description="PGG" evidence="2">
    <location>
        <begin position="456"/>
        <end position="569"/>
    </location>
</feature>
<evidence type="ECO:0000313" key="4">
    <source>
        <dbReference type="Proteomes" id="UP000326396"/>
    </source>
</evidence>
<keyword evidence="1" id="KW-1133">Transmembrane helix</keyword>
<dbReference type="SMART" id="SM00248">
    <property type="entry name" value="ANK"/>
    <property type="match status" value="3"/>
</dbReference>
<evidence type="ECO:0000313" key="3">
    <source>
        <dbReference type="EMBL" id="KAD3337858.1"/>
    </source>
</evidence>
<keyword evidence="4" id="KW-1185">Reference proteome</keyword>
<dbReference type="SUPFAM" id="SSF48403">
    <property type="entry name" value="Ankyrin repeat"/>
    <property type="match status" value="1"/>
</dbReference>
<dbReference type="InterPro" id="IPR026961">
    <property type="entry name" value="PGG_dom"/>
</dbReference>
<dbReference type="PANTHER" id="PTHR24177:SF467">
    <property type="entry name" value="PGG DOMAIN, RETROTRANSPOSON COPIA-LIKE PROTEIN"/>
    <property type="match status" value="1"/>
</dbReference>
<protein>
    <recommendedName>
        <fullName evidence="2">PGG domain-containing protein</fullName>
    </recommendedName>
</protein>
<keyword evidence="1" id="KW-0472">Membrane</keyword>
<dbReference type="InterPro" id="IPR036770">
    <property type="entry name" value="Ankyrin_rpt-contain_sf"/>
</dbReference>
<dbReference type="InterPro" id="IPR002110">
    <property type="entry name" value="Ankyrin_rpt"/>
</dbReference>